<keyword evidence="1" id="KW-0175">Coiled coil</keyword>
<dbReference type="Gene3D" id="6.10.250.3110">
    <property type="match status" value="1"/>
</dbReference>
<dbReference type="PANTHER" id="PTHR38120:SF1">
    <property type="entry name" value="M PROTEIN, SEROTYPE 2.1"/>
    <property type="match status" value="1"/>
</dbReference>
<evidence type="ECO:0000256" key="2">
    <source>
        <dbReference type="SAM" id="MobiDB-lite"/>
    </source>
</evidence>
<protein>
    <submittedName>
        <fullName evidence="3">M protein, serotype 2.1</fullName>
    </submittedName>
</protein>
<dbReference type="Proteomes" id="UP000439903">
    <property type="component" value="Unassembled WGS sequence"/>
</dbReference>
<feature type="compositionally biased region" description="Low complexity" evidence="2">
    <location>
        <begin position="372"/>
        <end position="381"/>
    </location>
</feature>
<name>A0A8H4EF93_GIGMA</name>
<feature type="compositionally biased region" description="Polar residues" evidence="2">
    <location>
        <begin position="137"/>
        <end position="148"/>
    </location>
</feature>
<evidence type="ECO:0000256" key="1">
    <source>
        <dbReference type="SAM" id="Coils"/>
    </source>
</evidence>
<organism evidence="3 4">
    <name type="scientific">Gigaspora margarita</name>
    <dbReference type="NCBI Taxonomy" id="4874"/>
    <lineage>
        <taxon>Eukaryota</taxon>
        <taxon>Fungi</taxon>
        <taxon>Fungi incertae sedis</taxon>
        <taxon>Mucoromycota</taxon>
        <taxon>Glomeromycotina</taxon>
        <taxon>Glomeromycetes</taxon>
        <taxon>Diversisporales</taxon>
        <taxon>Gigasporaceae</taxon>
        <taxon>Gigaspora</taxon>
    </lineage>
</organism>
<dbReference type="AlphaFoldDB" id="A0A8H4EF93"/>
<feature type="compositionally biased region" description="Polar residues" evidence="2">
    <location>
        <begin position="401"/>
        <end position="416"/>
    </location>
</feature>
<evidence type="ECO:0000313" key="4">
    <source>
        <dbReference type="Proteomes" id="UP000439903"/>
    </source>
</evidence>
<dbReference type="EMBL" id="WTPW01000818">
    <property type="protein sequence ID" value="KAF0477176.1"/>
    <property type="molecule type" value="Genomic_DNA"/>
</dbReference>
<gene>
    <name evidence="3" type="ORF">F8M41_024255</name>
</gene>
<reference evidence="3 4" key="1">
    <citation type="journal article" date="2019" name="Environ. Microbiol.">
        <title>At the nexus of three kingdoms: the genome of the mycorrhizal fungus Gigaspora margarita provides insights into plant, endobacterial and fungal interactions.</title>
        <authorList>
            <person name="Venice F."/>
            <person name="Ghignone S."/>
            <person name="Salvioli di Fossalunga A."/>
            <person name="Amselem J."/>
            <person name="Novero M."/>
            <person name="Xianan X."/>
            <person name="Sedzielewska Toro K."/>
            <person name="Morin E."/>
            <person name="Lipzen A."/>
            <person name="Grigoriev I.V."/>
            <person name="Henrissat B."/>
            <person name="Martin F.M."/>
            <person name="Bonfante P."/>
        </authorList>
    </citation>
    <scope>NUCLEOTIDE SEQUENCE [LARGE SCALE GENOMIC DNA]</scope>
    <source>
        <strain evidence="3 4">BEG34</strain>
    </source>
</reference>
<feature type="region of interest" description="Disordered" evidence="2">
    <location>
        <begin position="137"/>
        <end position="166"/>
    </location>
</feature>
<keyword evidence="4" id="KW-1185">Reference proteome</keyword>
<feature type="region of interest" description="Disordered" evidence="2">
    <location>
        <begin position="372"/>
        <end position="465"/>
    </location>
</feature>
<dbReference type="OrthoDB" id="2121319at2759"/>
<proteinExistence type="predicted"/>
<evidence type="ECO:0000313" key="3">
    <source>
        <dbReference type="EMBL" id="KAF0477176.1"/>
    </source>
</evidence>
<dbReference type="PANTHER" id="PTHR38120">
    <property type="entry name" value="EXPRESSED PROTEIN"/>
    <property type="match status" value="1"/>
</dbReference>
<feature type="coiled-coil region" evidence="1">
    <location>
        <begin position="173"/>
        <end position="235"/>
    </location>
</feature>
<feature type="coiled-coil region" evidence="1">
    <location>
        <begin position="7"/>
        <end position="97"/>
    </location>
</feature>
<comment type="caution">
    <text evidence="3">The sequence shown here is derived from an EMBL/GenBank/DDBJ whole genome shotgun (WGS) entry which is preliminary data.</text>
</comment>
<accession>A0A8H4EF93</accession>
<sequence length="495" mass="56887">MSSEKELATLRQQIENLQNIHASVCEQLERANKDNSTLTNDNNFLRKKNSSFQQEISNHHNEYARIECELYQQGQEVERLKKENVGFLKNKREVERKLREETQAFEKDRAGWQLRESELTGQVKALQETINVLAQQNEAQKKNSQSSSNDEDSPPLTPTAGSTPSHYTVMREAKTAQRTIKELERRVNELTTEIENAKRAHTDSMNVNKNHVARIHHLENELGQVKHMNQTLMEENEGYQLLLHEKTMKGEFMLNPIMQKNTKYTQVSEKETNSTNNEDGKSIENALMGLNSIALDLQAEMNRASELDNFLQGERVHKESDHTIIEKLQDEIKALKDSNKAMSLYIERILNRIMEAKGFEEILSAEWSAKKAASSPTSPTTNSFNLSQEPAKKKMERRKTFSSFHLRSASQPQNNLKPVIQENIAEEPEPTRSKDNGTIQLADLSKRSRRNSTSTGPRNGKRFSIFGFGMGTREVEKKDDPYLRQMILVQENQKE</sequence>